<evidence type="ECO:0000313" key="1">
    <source>
        <dbReference type="EMBL" id="QNS40160.1"/>
    </source>
</evidence>
<dbReference type="EMBL" id="CP060203">
    <property type="protein sequence ID" value="QNS40160.1"/>
    <property type="molecule type" value="Genomic_DNA"/>
</dbReference>
<proteinExistence type="predicted"/>
<dbReference type="AlphaFoldDB" id="A0A7H1DT52"/>
<keyword evidence="2" id="KW-1185">Reference proteome</keyword>
<organism evidence="1 2">
    <name type="scientific">Chryseobacterium manosquense</name>
    <dbReference type="NCBI Taxonomy" id="2754694"/>
    <lineage>
        <taxon>Bacteria</taxon>
        <taxon>Pseudomonadati</taxon>
        <taxon>Bacteroidota</taxon>
        <taxon>Flavobacteriia</taxon>
        <taxon>Flavobacteriales</taxon>
        <taxon>Weeksellaceae</taxon>
        <taxon>Chryseobacterium group</taxon>
        <taxon>Chryseobacterium</taxon>
    </lineage>
</organism>
<dbReference type="RefSeq" id="WP_188320285.1">
    <property type="nucleotide sequence ID" value="NZ_CP060203.1"/>
</dbReference>
<name>A0A7H1DT52_9FLAO</name>
<sequence>MVNKVRSAFSCPPYELSRDEFNYFQELHHPDCASQSKAIKGSQSKMIQHSKISEWLSFGVHKWLFEKALNGDKEALFKIEHSYNLYDEVILKAKEQNLL</sequence>
<gene>
    <name evidence="1" type="ORF">H0S70_07030</name>
</gene>
<reference evidence="1 2" key="1">
    <citation type="submission" date="2020-07" db="EMBL/GenBank/DDBJ databases">
        <title>Complete genome and description of Chryseobacterium manosquense strain Marseille-Q2069 sp. nov.</title>
        <authorList>
            <person name="Boxberger M."/>
        </authorList>
    </citation>
    <scope>NUCLEOTIDE SEQUENCE [LARGE SCALE GENOMIC DNA]</scope>
    <source>
        <strain evidence="1 2">Marseille-Q2069</strain>
    </source>
</reference>
<protein>
    <submittedName>
        <fullName evidence="1">Uncharacterized protein</fullName>
    </submittedName>
</protein>
<dbReference type="KEGG" id="cmaq:H0S70_07030"/>
<accession>A0A7H1DT52</accession>
<evidence type="ECO:0000313" key="2">
    <source>
        <dbReference type="Proteomes" id="UP000516438"/>
    </source>
</evidence>
<dbReference type="Proteomes" id="UP000516438">
    <property type="component" value="Chromosome"/>
</dbReference>